<evidence type="ECO:0000313" key="4">
    <source>
        <dbReference type="Proteomes" id="UP000317243"/>
    </source>
</evidence>
<dbReference type="EMBL" id="SIHI01000002">
    <property type="protein sequence ID" value="TWT55808.1"/>
    <property type="molecule type" value="Genomic_DNA"/>
</dbReference>
<reference evidence="3 4" key="1">
    <citation type="submission" date="2019-02" db="EMBL/GenBank/DDBJ databases">
        <title>Deep-cultivation of Planctomycetes and their phenomic and genomic characterization uncovers novel biology.</title>
        <authorList>
            <person name="Wiegand S."/>
            <person name="Jogler M."/>
            <person name="Boedeker C."/>
            <person name="Pinto D."/>
            <person name="Vollmers J."/>
            <person name="Rivas-Marin E."/>
            <person name="Kohn T."/>
            <person name="Peeters S.H."/>
            <person name="Heuer A."/>
            <person name="Rast P."/>
            <person name="Oberbeckmann S."/>
            <person name="Bunk B."/>
            <person name="Jeske O."/>
            <person name="Meyerdierks A."/>
            <person name="Storesund J.E."/>
            <person name="Kallscheuer N."/>
            <person name="Luecker S."/>
            <person name="Lage O.M."/>
            <person name="Pohl T."/>
            <person name="Merkel B.J."/>
            <person name="Hornburger P."/>
            <person name="Mueller R.-W."/>
            <person name="Bruemmer F."/>
            <person name="Labrenz M."/>
            <person name="Spormann A.M."/>
            <person name="Op Den Camp H."/>
            <person name="Overmann J."/>
            <person name="Amann R."/>
            <person name="Jetten M.S.M."/>
            <person name="Mascher T."/>
            <person name="Medema M.H."/>
            <person name="Devos D.P."/>
            <person name="Kaster A.-K."/>
            <person name="Ovreas L."/>
            <person name="Rohde M."/>
            <person name="Galperin M.Y."/>
            <person name="Jogler C."/>
        </authorList>
    </citation>
    <scope>NUCLEOTIDE SEQUENCE [LARGE SCALE GENOMIC DNA]</scope>
    <source>
        <strain evidence="3 4">KOR42</strain>
    </source>
</reference>
<feature type="transmembrane region" description="Helical" evidence="2">
    <location>
        <begin position="335"/>
        <end position="353"/>
    </location>
</feature>
<feature type="transmembrane region" description="Helical" evidence="2">
    <location>
        <begin position="38"/>
        <end position="55"/>
    </location>
</feature>
<proteinExistence type="predicted"/>
<feature type="transmembrane region" description="Helical" evidence="2">
    <location>
        <begin position="14"/>
        <end position="31"/>
    </location>
</feature>
<gene>
    <name evidence="3" type="ORF">KOR42_26190</name>
</gene>
<feature type="compositionally biased region" description="Polar residues" evidence="1">
    <location>
        <begin position="422"/>
        <end position="435"/>
    </location>
</feature>
<evidence type="ECO:0000313" key="3">
    <source>
        <dbReference type="EMBL" id="TWT55808.1"/>
    </source>
</evidence>
<dbReference type="AlphaFoldDB" id="A0A5C5WYY0"/>
<feature type="transmembrane region" description="Helical" evidence="2">
    <location>
        <begin position="383"/>
        <end position="401"/>
    </location>
</feature>
<sequence>MDLLLPNFDVNQPTWFYLSLLLIVAVYFRFMRVFSLRNLDLALLLSASPGLLFVAAESDVTQTLGHVWLFVVACTFLVRMLVDPLLGRRPYLGQNLNTHGLAFLCFSVFAFLMTQAITSSLPRTTEVTIERAEKLVSRTATDPSEDAAQQVASGPATAVLATIALIFEDFGPPFLAILAHAAVISGLWFVGRNLFGDKSIGVAMATLYLLLPCTAYNVGEFNHVLPAALITWAFVAFRKPIVSGVLLGLACGTLVFPLFLLPIWAAFYGRKGAPKFVMALTGVAVVLLFSLALTSIDSESFFQKTIGTINVPLAVLSQSEFSSGFWKEANYVSPYRWPVMALYFIMVTLMTLFPGRRNVEVLLAQSAAAVIGTQLWYTQQGGVYLLWYVPLLLMVIFRPRLPHLQFTQDLDDEELSVSKSTVRSAHNASSTQPSRRLQLFR</sequence>
<feature type="transmembrane region" description="Helical" evidence="2">
    <location>
        <begin position="67"/>
        <end position="86"/>
    </location>
</feature>
<keyword evidence="2" id="KW-0472">Membrane</keyword>
<name>A0A5C5WYY0_9PLAN</name>
<feature type="transmembrane region" description="Helical" evidence="2">
    <location>
        <begin position="276"/>
        <end position="296"/>
    </location>
</feature>
<evidence type="ECO:0008006" key="5">
    <source>
        <dbReference type="Google" id="ProtNLM"/>
    </source>
</evidence>
<feature type="transmembrane region" description="Helical" evidence="2">
    <location>
        <begin position="241"/>
        <end position="264"/>
    </location>
</feature>
<dbReference type="OrthoDB" id="256769at2"/>
<keyword evidence="4" id="KW-1185">Reference proteome</keyword>
<comment type="caution">
    <text evidence="3">The sequence shown here is derived from an EMBL/GenBank/DDBJ whole genome shotgun (WGS) entry which is preliminary data.</text>
</comment>
<keyword evidence="2" id="KW-0812">Transmembrane</keyword>
<accession>A0A5C5WYY0</accession>
<feature type="transmembrane region" description="Helical" evidence="2">
    <location>
        <begin position="174"/>
        <end position="195"/>
    </location>
</feature>
<feature type="region of interest" description="Disordered" evidence="1">
    <location>
        <begin position="422"/>
        <end position="441"/>
    </location>
</feature>
<evidence type="ECO:0000256" key="1">
    <source>
        <dbReference type="SAM" id="MobiDB-lite"/>
    </source>
</evidence>
<keyword evidence="2" id="KW-1133">Transmembrane helix</keyword>
<feature type="transmembrane region" description="Helical" evidence="2">
    <location>
        <begin position="98"/>
        <end position="117"/>
    </location>
</feature>
<protein>
    <recommendedName>
        <fullName evidence="5">Glycosyltransferase RgtA/B/C/D-like domain-containing protein</fullName>
    </recommendedName>
</protein>
<feature type="transmembrane region" description="Helical" evidence="2">
    <location>
        <begin position="207"/>
        <end position="235"/>
    </location>
</feature>
<evidence type="ECO:0000256" key="2">
    <source>
        <dbReference type="SAM" id="Phobius"/>
    </source>
</evidence>
<dbReference type="RefSeq" id="WP_146510147.1">
    <property type="nucleotide sequence ID" value="NZ_SIHI01000002.1"/>
</dbReference>
<organism evidence="3 4">
    <name type="scientific">Thalassoglobus neptunius</name>
    <dbReference type="NCBI Taxonomy" id="1938619"/>
    <lineage>
        <taxon>Bacteria</taxon>
        <taxon>Pseudomonadati</taxon>
        <taxon>Planctomycetota</taxon>
        <taxon>Planctomycetia</taxon>
        <taxon>Planctomycetales</taxon>
        <taxon>Planctomycetaceae</taxon>
        <taxon>Thalassoglobus</taxon>
    </lineage>
</organism>
<dbReference type="Proteomes" id="UP000317243">
    <property type="component" value="Unassembled WGS sequence"/>
</dbReference>